<dbReference type="Pfam" id="PF02518">
    <property type="entry name" value="HATPase_c"/>
    <property type="match status" value="1"/>
</dbReference>
<evidence type="ECO:0000256" key="6">
    <source>
        <dbReference type="ARBA" id="ARBA00022989"/>
    </source>
</evidence>
<evidence type="ECO:0000256" key="3">
    <source>
        <dbReference type="ARBA" id="ARBA00012438"/>
    </source>
</evidence>
<protein>
    <recommendedName>
        <fullName evidence="3">histidine kinase</fullName>
        <ecNumber evidence="3">2.7.13.3</ecNumber>
    </recommendedName>
</protein>
<feature type="modified residue" description="4-aspartylphosphate" evidence="9">
    <location>
        <position position="632"/>
    </location>
</feature>
<proteinExistence type="predicted"/>
<evidence type="ECO:0000313" key="14">
    <source>
        <dbReference type="EMBL" id="MFK4751248.1"/>
    </source>
</evidence>
<keyword evidence="14" id="KW-0067">ATP-binding</keyword>
<dbReference type="InterPro" id="IPR005467">
    <property type="entry name" value="His_kinase_dom"/>
</dbReference>
<feature type="domain" description="Histidine kinase" evidence="11">
    <location>
        <begin position="318"/>
        <end position="539"/>
    </location>
</feature>
<feature type="transmembrane region" description="Helical" evidence="10">
    <location>
        <begin position="253"/>
        <end position="273"/>
    </location>
</feature>
<dbReference type="InterPro" id="IPR042240">
    <property type="entry name" value="CHASE_sf"/>
</dbReference>
<dbReference type="PROSITE" id="PS50109">
    <property type="entry name" value="HIS_KIN"/>
    <property type="match status" value="1"/>
</dbReference>
<keyword evidence="6 10" id="KW-1133">Transmembrane helix</keyword>
<dbReference type="InterPro" id="IPR003594">
    <property type="entry name" value="HATPase_dom"/>
</dbReference>
<evidence type="ECO:0000256" key="10">
    <source>
        <dbReference type="SAM" id="Phobius"/>
    </source>
</evidence>
<evidence type="ECO:0000256" key="7">
    <source>
        <dbReference type="ARBA" id="ARBA00023012"/>
    </source>
</evidence>
<dbReference type="SUPFAM" id="SSF47384">
    <property type="entry name" value="Homodimeric domain of signal transducing histidine kinase"/>
    <property type="match status" value="1"/>
</dbReference>
<gene>
    <name evidence="14" type="ORF">WG929_02395</name>
</gene>
<dbReference type="Proteomes" id="UP001620597">
    <property type="component" value="Unassembled WGS sequence"/>
</dbReference>
<keyword evidence="7" id="KW-0902">Two-component regulatory system</keyword>
<evidence type="ECO:0000256" key="9">
    <source>
        <dbReference type="PROSITE-ProRule" id="PRU00169"/>
    </source>
</evidence>
<feature type="domain" description="CHASE" evidence="13">
    <location>
        <begin position="100"/>
        <end position="238"/>
    </location>
</feature>
<dbReference type="InterPro" id="IPR011006">
    <property type="entry name" value="CheY-like_superfamily"/>
</dbReference>
<dbReference type="EMBL" id="JBBKTX010000002">
    <property type="protein sequence ID" value="MFK4751248.1"/>
    <property type="molecule type" value="Genomic_DNA"/>
</dbReference>
<dbReference type="PRINTS" id="PR00344">
    <property type="entry name" value="BCTRLSENSOR"/>
</dbReference>
<dbReference type="SMART" id="SM00387">
    <property type="entry name" value="HATPase_c"/>
    <property type="match status" value="1"/>
</dbReference>
<dbReference type="CDD" id="cd16922">
    <property type="entry name" value="HATPase_EvgS-ArcB-TorS-like"/>
    <property type="match status" value="1"/>
</dbReference>
<dbReference type="Gene3D" id="3.30.450.350">
    <property type="entry name" value="CHASE domain"/>
    <property type="match status" value="1"/>
</dbReference>
<dbReference type="Pfam" id="PF00512">
    <property type="entry name" value="HisKA"/>
    <property type="match status" value="1"/>
</dbReference>
<dbReference type="PANTHER" id="PTHR45339:SF1">
    <property type="entry name" value="HYBRID SIGNAL TRANSDUCTION HISTIDINE KINASE J"/>
    <property type="match status" value="1"/>
</dbReference>
<reference evidence="14 15" key="1">
    <citation type="submission" date="2024-03" db="EMBL/GenBank/DDBJ databases">
        <title>High-quality draft genome sequence of Oceanobacter sp. wDCs-4.</title>
        <authorList>
            <person name="Dong C."/>
        </authorList>
    </citation>
    <scope>NUCLEOTIDE SEQUENCE [LARGE SCALE GENOMIC DNA]</scope>
    <source>
        <strain evidence="15">wDCs-4</strain>
    </source>
</reference>
<dbReference type="InterPro" id="IPR006189">
    <property type="entry name" value="CHASE_dom"/>
</dbReference>
<dbReference type="EC" id="2.7.13.3" evidence="3"/>
<evidence type="ECO:0000259" key="12">
    <source>
        <dbReference type="PROSITE" id="PS50110"/>
    </source>
</evidence>
<name>A0ABW8NEA5_9GAMM</name>
<dbReference type="GO" id="GO:0005524">
    <property type="term" value="F:ATP binding"/>
    <property type="evidence" value="ECO:0007669"/>
    <property type="project" value="UniProtKB-KW"/>
</dbReference>
<keyword evidence="5 10" id="KW-0812">Transmembrane</keyword>
<accession>A0ABW8NEA5</accession>
<dbReference type="RefSeq" id="WP_416204744.1">
    <property type="nucleotide sequence ID" value="NZ_JBBKTX010000002.1"/>
</dbReference>
<dbReference type="Gene3D" id="3.40.50.2300">
    <property type="match status" value="1"/>
</dbReference>
<dbReference type="InterPro" id="IPR001789">
    <property type="entry name" value="Sig_transdc_resp-reg_receiver"/>
</dbReference>
<evidence type="ECO:0000256" key="2">
    <source>
        <dbReference type="ARBA" id="ARBA00004370"/>
    </source>
</evidence>
<evidence type="ECO:0000256" key="5">
    <source>
        <dbReference type="ARBA" id="ARBA00022692"/>
    </source>
</evidence>
<feature type="domain" description="Response regulatory" evidence="12">
    <location>
        <begin position="581"/>
        <end position="698"/>
    </location>
</feature>
<evidence type="ECO:0000259" key="13">
    <source>
        <dbReference type="PROSITE" id="PS50839"/>
    </source>
</evidence>
<sequence length="716" mass="78137">MRKYLLPVVLLVGLGLVFLYMDRLLVAQQQASETIIAKTRINEVSNRLSAVVNQHLQLTYGLAAFVHAQPNFTEQEFEVFAASSQQNTGGVMSLQLAPGAVVRYMTNKEHHGKALGHDLLADPARRKIVKRAIDERRYVIAGPISLVQGGRAIIARNPIYLMGNEGEFFWGFATILLDIERLLLEAGLSKHEYWLDLAVRGKDALGAKGDVFFGDAKVFERDPVVASVILPGGSWQIGASRALDYRYLLPQRIVLWLVFCIVAPLLGWMFWHLMNEPAVLKREVAVATTELQEAYARSEAALTEAEVANKAKSEFLANMSHELRTPLNAIMGFATLIDTRTTEPHVHRYASQTLASARHLLALVNDILDFSRIQAVGIEIESKPFLLYQMLESVMDSLKALLGDKPVKAALTLDDDIPQCVCGDELRLTQILINFISNAAKFTAAGVVELAVQLIHLGEDHVRLRFLVNDTGRGIPANKLSLIFEQFQQVDGSDTRHYGGAGLGLSITRSLVEAMEGELLVSSEEGKGSQFGVSLTLALPDAGLETASLAVAETEADQIDEQPGTNLSGSAPESLSLQGIGILIVDDNAVNRKLVSEMLGRRGATLVCAENGHEAVDVLLNGLQPIDIVLMDIQMPVLGGLEATRLLREYYQIDTPVIGLSANASAQDERISLEAGMNGYLSKPFRPEPLVALVQQLTKRDKCSFGGTTTDPGTQT</sequence>
<dbReference type="InterPro" id="IPR003661">
    <property type="entry name" value="HisK_dim/P_dom"/>
</dbReference>
<keyword evidence="14" id="KW-0547">Nucleotide-binding</keyword>
<dbReference type="SMART" id="SM01079">
    <property type="entry name" value="CHASE"/>
    <property type="match status" value="1"/>
</dbReference>
<evidence type="ECO:0000256" key="1">
    <source>
        <dbReference type="ARBA" id="ARBA00000085"/>
    </source>
</evidence>
<dbReference type="InterPro" id="IPR004358">
    <property type="entry name" value="Sig_transdc_His_kin-like_C"/>
</dbReference>
<keyword evidence="8 10" id="KW-0472">Membrane</keyword>
<comment type="subcellular location">
    <subcellularLocation>
        <location evidence="2">Membrane</location>
    </subcellularLocation>
</comment>
<evidence type="ECO:0000259" key="11">
    <source>
        <dbReference type="PROSITE" id="PS50109"/>
    </source>
</evidence>
<dbReference type="Pfam" id="PF00072">
    <property type="entry name" value="Response_reg"/>
    <property type="match status" value="1"/>
</dbReference>
<dbReference type="PROSITE" id="PS50839">
    <property type="entry name" value="CHASE"/>
    <property type="match status" value="1"/>
</dbReference>
<dbReference type="CDD" id="cd00082">
    <property type="entry name" value="HisKA"/>
    <property type="match status" value="1"/>
</dbReference>
<comment type="caution">
    <text evidence="14">The sequence shown here is derived from an EMBL/GenBank/DDBJ whole genome shotgun (WGS) entry which is preliminary data.</text>
</comment>
<dbReference type="Pfam" id="PF03924">
    <property type="entry name" value="CHASE"/>
    <property type="match status" value="1"/>
</dbReference>
<keyword evidence="4 9" id="KW-0597">Phosphoprotein</keyword>
<dbReference type="PANTHER" id="PTHR45339">
    <property type="entry name" value="HYBRID SIGNAL TRANSDUCTION HISTIDINE KINASE J"/>
    <property type="match status" value="1"/>
</dbReference>
<organism evidence="14 15">
    <name type="scientific">Oceanobacter antarcticus</name>
    <dbReference type="NCBI Taxonomy" id="3133425"/>
    <lineage>
        <taxon>Bacteria</taxon>
        <taxon>Pseudomonadati</taxon>
        <taxon>Pseudomonadota</taxon>
        <taxon>Gammaproteobacteria</taxon>
        <taxon>Oceanospirillales</taxon>
        <taxon>Oceanospirillaceae</taxon>
        <taxon>Oceanobacter</taxon>
    </lineage>
</organism>
<comment type="catalytic activity">
    <reaction evidence="1">
        <text>ATP + protein L-histidine = ADP + protein N-phospho-L-histidine.</text>
        <dbReference type="EC" id="2.7.13.3"/>
    </reaction>
</comment>
<evidence type="ECO:0000313" key="15">
    <source>
        <dbReference type="Proteomes" id="UP001620597"/>
    </source>
</evidence>
<dbReference type="InterPro" id="IPR036890">
    <property type="entry name" value="HATPase_C_sf"/>
</dbReference>
<dbReference type="Gene3D" id="3.30.565.10">
    <property type="entry name" value="Histidine kinase-like ATPase, C-terminal domain"/>
    <property type="match status" value="1"/>
</dbReference>
<evidence type="ECO:0000256" key="4">
    <source>
        <dbReference type="ARBA" id="ARBA00022553"/>
    </source>
</evidence>
<keyword evidence="15" id="KW-1185">Reference proteome</keyword>
<dbReference type="SMART" id="SM00448">
    <property type="entry name" value="REC"/>
    <property type="match status" value="1"/>
</dbReference>
<dbReference type="InterPro" id="IPR036097">
    <property type="entry name" value="HisK_dim/P_sf"/>
</dbReference>
<dbReference type="PROSITE" id="PS50110">
    <property type="entry name" value="RESPONSE_REGULATORY"/>
    <property type="match status" value="1"/>
</dbReference>
<dbReference type="SUPFAM" id="SSF52172">
    <property type="entry name" value="CheY-like"/>
    <property type="match status" value="1"/>
</dbReference>
<dbReference type="SMART" id="SM00388">
    <property type="entry name" value="HisKA"/>
    <property type="match status" value="1"/>
</dbReference>
<dbReference type="CDD" id="cd17546">
    <property type="entry name" value="REC_hyHK_CKI1_RcsC-like"/>
    <property type="match status" value="1"/>
</dbReference>
<dbReference type="Gene3D" id="1.10.287.130">
    <property type="match status" value="1"/>
</dbReference>
<dbReference type="SUPFAM" id="SSF55874">
    <property type="entry name" value="ATPase domain of HSP90 chaperone/DNA topoisomerase II/histidine kinase"/>
    <property type="match status" value="1"/>
</dbReference>
<evidence type="ECO:0000256" key="8">
    <source>
        <dbReference type="ARBA" id="ARBA00023136"/>
    </source>
</evidence>